<dbReference type="InterPro" id="IPR013210">
    <property type="entry name" value="LRR_N_plant-typ"/>
</dbReference>
<evidence type="ECO:0000313" key="25">
    <source>
        <dbReference type="EMBL" id="PIA29330.1"/>
    </source>
</evidence>
<dbReference type="Pfam" id="PF23598">
    <property type="entry name" value="LRR_14"/>
    <property type="match status" value="1"/>
</dbReference>
<dbReference type="FunFam" id="3.30.200.20:FF:000432">
    <property type="entry name" value="LRR receptor-like serine/threonine-protein kinase EFR"/>
    <property type="match status" value="1"/>
</dbReference>
<dbReference type="Pfam" id="PF00560">
    <property type="entry name" value="LRR_1"/>
    <property type="match status" value="4"/>
</dbReference>
<accession>A0A2G5CDJ8</accession>
<dbReference type="FunFam" id="3.80.10.10:FF:000288">
    <property type="entry name" value="LRR receptor-like serine/threonine-protein kinase EFR"/>
    <property type="match status" value="1"/>
</dbReference>
<dbReference type="SMART" id="SM00220">
    <property type="entry name" value="S_TKc"/>
    <property type="match status" value="1"/>
</dbReference>
<feature type="compositionally biased region" description="Pro residues" evidence="22">
    <location>
        <begin position="1100"/>
        <end position="1111"/>
    </location>
</feature>
<evidence type="ECO:0000256" key="14">
    <source>
        <dbReference type="ARBA" id="ARBA00022777"/>
    </source>
</evidence>
<evidence type="ECO:0000256" key="15">
    <source>
        <dbReference type="ARBA" id="ARBA00022840"/>
    </source>
</evidence>
<evidence type="ECO:0000256" key="3">
    <source>
        <dbReference type="ARBA" id="ARBA00008684"/>
    </source>
</evidence>
<dbReference type="GO" id="GO:0004674">
    <property type="term" value="F:protein serine/threonine kinase activity"/>
    <property type="evidence" value="ECO:0007669"/>
    <property type="project" value="UniProtKB-KW"/>
</dbReference>
<dbReference type="Pfam" id="PF08263">
    <property type="entry name" value="LRRNT_2"/>
    <property type="match status" value="1"/>
</dbReference>
<dbReference type="SUPFAM" id="SSF52058">
    <property type="entry name" value="L domain-like"/>
    <property type="match status" value="3"/>
</dbReference>
<dbReference type="FunFam" id="1.10.510.10:FF:000358">
    <property type="entry name" value="Putative leucine-rich repeat receptor-like serine/threonine-protein kinase"/>
    <property type="match status" value="1"/>
</dbReference>
<name>A0A2G5CDJ8_AQUCA</name>
<evidence type="ECO:0000256" key="6">
    <source>
        <dbReference type="ARBA" id="ARBA00022527"/>
    </source>
</evidence>
<organism evidence="25 26">
    <name type="scientific">Aquilegia coerulea</name>
    <name type="common">Rocky mountain columbine</name>
    <dbReference type="NCBI Taxonomy" id="218851"/>
    <lineage>
        <taxon>Eukaryota</taxon>
        <taxon>Viridiplantae</taxon>
        <taxon>Streptophyta</taxon>
        <taxon>Embryophyta</taxon>
        <taxon>Tracheophyta</taxon>
        <taxon>Spermatophyta</taxon>
        <taxon>Magnoliopsida</taxon>
        <taxon>Ranunculales</taxon>
        <taxon>Ranunculaceae</taxon>
        <taxon>Thalictroideae</taxon>
        <taxon>Aquilegia</taxon>
    </lineage>
</organism>
<dbReference type="SMART" id="SM00369">
    <property type="entry name" value="LRR_TYP"/>
    <property type="match status" value="4"/>
</dbReference>
<dbReference type="InParanoid" id="A0A2G5CDJ8"/>
<dbReference type="SUPFAM" id="SSF56112">
    <property type="entry name" value="Protein kinase-like (PK-like)"/>
    <property type="match status" value="1"/>
</dbReference>
<dbReference type="AlphaFoldDB" id="A0A2G5CDJ8"/>
<dbReference type="InterPro" id="IPR000719">
    <property type="entry name" value="Prot_kinase_dom"/>
</dbReference>
<proteinExistence type="inferred from homology"/>
<dbReference type="Pfam" id="PF00069">
    <property type="entry name" value="Pkinase"/>
    <property type="match status" value="1"/>
</dbReference>
<evidence type="ECO:0000313" key="26">
    <source>
        <dbReference type="Proteomes" id="UP000230069"/>
    </source>
</evidence>
<dbReference type="GO" id="GO:0005886">
    <property type="term" value="C:plasma membrane"/>
    <property type="evidence" value="ECO:0007669"/>
    <property type="project" value="UniProtKB-SubCell"/>
</dbReference>
<evidence type="ECO:0000256" key="19">
    <source>
        <dbReference type="ARBA" id="ARBA00023180"/>
    </source>
</evidence>
<keyword evidence="19" id="KW-0325">Glycoprotein</keyword>
<dbReference type="InterPro" id="IPR051809">
    <property type="entry name" value="Plant_receptor-like_S/T_kinase"/>
</dbReference>
<evidence type="ECO:0000256" key="10">
    <source>
        <dbReference type="ARBA" id="ARBA00022692"/>
    </source>
</evidence>
<evidence type="ECO:0000256" key="5">
    <source>
        <dbReference type="ARBA" id="ARBA00022475"/>
    </source>
</evidence>
<evidence type="ECO:0000256" key="8">
    <source>
        <dbReference type="ARBA" id="ARBA00022614"/>
    </source>
</evidence>
<keyword evidence="7" id="KW-0597">Phosphoprotein</keyword>
<keyword evidence="15" id="KW-0067">ATP-binding</keyword>
<keyword evidence="13" id="KW-0547">Nucleotide-binding</keyword>
<evidence type="ECO:0000256" key="17">
    <source>
        <dbReference type="ARBA" id="ARBA00023136"/>
    </source>
</evidence>
<dbReference type="InterPro" id="IPR001611">
    <property type="entry name" value="Leu-rich_rpt"/>
</dbReference>
<keyword evidence="9" id="KW-0808">Transferase</keyword>
<keyword evidence="17 23" id="KW-0472">Membrane</keyword>
<evidence type="ECO:0000256" key="18">
    <source>
        <dbReference type="ARBA" id="ARBA00023170"/>
    </source>
</evidence>
<dbReference type="PANTHER" id="PTHR27008:SF592">
    <property type="entry name" value="LEUCINE-RICH REPEAT RECEPTOR-LIKE PROTEIN KINASE FAMILY PROTEIN-RELATED"/>
    <property type="match status" value="1"/>
</dbReference>
<dbReference type="InterPro" id="IPR011009">
    <property type="entry name" value="Kinase-like_dom_sf"/>
</dbReference>
<evidence type="ECO:0000256" key="4">
    <source>
        <dbReference type="ARBA" id="ARBA00012513"/>
    </source>
</evidence>
<evidence type="ECO:0000256" key="22">
    <source>
        <dbReference type="SAM" id="MobiDB-lite"/>
    </source>
</evidence>
<comment type="subcellular location">
    <subcellularLocation>
        <location evidence="1">Cell membrane</location>
        <topology evidence="1">Single-pass membrane protein</topology>
    </subcellularLocation>
    <subcellularLocation>
        <location evidence="2">Membrane</location>
        <topology evidence="2">Single-pass type I membrane protein</topology>
    </subcellularLocation>
</comment>
<comment type="catalytic activity">
    <reaction evidence="21">
        <text>L-seryl-[protein] + ATP = O-phospho-L-seryl-[protein] + ADP + H(+)</text>
        <dbReference type="Rhea" id="RHEA:17989"/>
        <dbReference type="Rhea" id="RHEA-COMP:9863"/>
        <dbReference type="Rhea" id="RHEA-COMP:11604"/>
        <dbReference type="ChEBI" id="CHEBI:15378"/>
        <dbReference type="ChEBI" id="CHEBI:29999"/>
        <dbReference type="ChEBI" id="CHEBI:30616"/>
        <dbReference type="ChEBI" id="CHEBI:83421"/>
        <dbReference type="ChEBI" id="CHEBI:456216"/>
        <dbReference type="EC" id="2.7.11.1"/>
    </reaction>
</comment>
<evidence type="ECO:0000256" key="20">
    <source>
        <dbReference type="ARBA" id="ARBA00047899"/>
    </source>
</evidence>
<dbReference type="Gene3D" id="1.10.510.10">
    <property type="entry name" value="Transferase(Phosphotransferase) domain 1"/>
    <property type="match status" value="2"/>
</dbReference>
<dbReference type="PANTHER" id="PTHR27008">
    <property type="entry name" value="OS04G0122200 PROTEIN"/>
    <property type="match status" value="1"/>
</dbReference>
<dbReference type="Gene3D" id="3.30.200.20">
    <property type="entry name" value="Phosphorylase Kinase, domain 1"/>
    <property type="match status" value="1"/>
</dbReference>
<dbReference type="PROSITE" id="PS50011">
    <property type="entry name" value="PROTEIN_KINASE_DOM"/>
    <property type="match status" value="1"/>
</dbReference>
<keyword evidence="26" id="KW-1185">Reference proteome</keyword>
<dbReference type="InterPro" id="IPR032675">
    <property type="entry name" value="LRR_dom_sf"/>
</dbReference>
<keyword evidence="12" id="KW-0677">Repeat</keyword>
<dbReference type="EC" id="2.7.11.1" evidence="4"/>
<protein>
    <recommendedName>
        <fullName evidence="4">non-specific serine/threonine protein kinase</fullName>
        <ecNumber evidence="4">2.7.11.1</ecNumber>
    </recommendedName>
</protein>
<keyword evidence="16 23" id="KW-1133">Transmembrane helix</keyword>
<dbReference type="FunFam" id="3.80.10.10:FF:000095">
    <property type="entry name" value="LRR receptor-like serine/threonine-protein kinase GSO1"/>
    <property type="match status" value="1"/>
</dbReference>
<dbReference type="Gene3D" id="3.80.10.10">
    <property type="entry name" value="Ribonuclease Inhibitor"/>
    <property type="match status" value="3"/>
</dbReference>
<sequence length="1111" mass="122525">MTLVIVLNGQHMGVDMFKWGVPLRQDNSMVLPNVLNVCVALLMRSTTADIPGNETDRLALLAFKDQVTQLPSGLMTSWNDSLHFCEWGGITCSNQHQRVIALDLRSQGLVGSLSPHIGNLSFLRSIILQNNSLQGKLPDEVGRLSRLQNFRMNNNSFSGQLPVNFSYCSNLINLTLAYNKLVGNIPVEFGSLSKMVILDLFVNNFTGSIPDSFGNLSSIEHLIFSTNKMDGRIPDSLGQLRKLKVISLGLNMFSGMVPASLYNMSSLETFSMPLNQLEGSFPSGLGVNLPNLNRFFIGGNRFSGSIPASFITNALGLVRLDLSFNNFTGRVPTEVGLLKDLERIQVDSNRLGNGLTGDLDFITSLTNCSNLQVLSMALNYFGGKLPNSIANLSTRVNELYLGGNQISGTIPSDVVNLDNLMILALEVNLMSGIIPESIGNFQKLQILSLQGNKFSGPIPSSVGNISQLYYLDVSDNELEGNISSLEECKFLQTFNLSYNHLSGTIPAQVLVSLSDRLTRIILAHNSFIGSLPPEVENLRNLQMLDISDNKISGEIPSNLGRCLSLVQLYLQGNILNGSIPSSFNSLKVVQKIDLSRNKLSGKIPKDLEDLTFLKYLNLSYNDFEDEVPIKGVFQNASSFSLVGNDRLCGGIPELDLLKCSLQNTKKQGNSLVLKVTLGLVIPLFVIAALLFVLYLTKWRKPESSSKHLLGSEQFSVSRLRTVSYNDLWQATNGFTSENLIGMGSCGSVYKGVLHEDEIPIAVKVLNLVEHGVSKSFVAECDVLRKVRHRNLLKIITVCASLDSKGNDFKALVFKFMPNGSVEDWLHPSLDTRDMSKNLNLLQRLNIAIDVASALDYLHNHCETPIVHCDLKSSNILLDDDMVAYVADFGLAKILPKITSKGDRNDIFSASLRGTIGYIPPGKRPTDEMFEDGLSLRHFSKLALNGQVLDKIDTHLLYEGTRNIATEKHVYNTNKMQECLRSIIRIGLACSSESATERMDIDDVLMELHAIKEDWHFIMKFQPHCCQYSHTGRFCRYGEFQERNTKQAQFPSVFIGRIRSGLVPLTPAANQRGGFGGTIPETPPDPGQGVGETPPMRTWLTPPPPSVDVPPP</sequence>
<dbReference type="OrthoDB" id="1163285at2759"/>
<evidence type="ECO:0000256" key="7">
    <source>
        <dbReference type="ARBA" id="ARBA00022553"/>
    </source>
</evidence>
<evidence type="ECO:0000256" key="2">
    <source>
        <dbReference type="ARBA" id="ARBA00004479"/>
    </source>
</evidence>
<dbReference type="STRING" id="218851.A0A2G5CDJ8"/>
<comment type="catalytic activity">
    <reaction evidence="20">
        <text>L-threonyl-[protein] + ATP = O-phospho-L-threonyl-[protein] + ADP + H(+)</text>
        <dbReference type="Rhea" id="RHEA:46608"/>
        <dbReference type="Rhea" id="RHEA-COMP:11060"/>
        <dbReference type="Rhea" id="RHEA-COMP:11605"/>
        <dbReference type="ChEBI" id="CHEBI:15378"/>
        <dbReference type="ChEBI" id="CHEBI:30013"/>
        <dbReference type="ChEBI" id="CHEBI:30616"/>
        <dbReference type="ChEBI" id="CHEBI:61977"/>
        <dbReference type="ChEBI" id="CHEBI:456216"/>
        <dbReference type="EC" id="2.7.11.1"/>
    </reaction>
</comment>
<evidence type="ECO:0000256" key="12">
    <source>
        <dbReference type="ARBA" id="ARBA00022737"/>
    </source>
</evidence>
<comment type="similarity">
    <text evidence="3">Belongs to the protein kinase superfamily. Ser/Thr protein kinase family.</text>
</comment>
<evidence type="ECO:0000256" key="9">
    <source>
        <dbReference type="ARBA" id="ARBA00022679"/>
    </source>
</evidence>
<dbReference type="InterPro" id="IPR055414">
    <property type="entry name" value="LRR_R13L4/SHOC2-like"/>
</dbReference>
<evidence type="ECO:0000256" key="23">
    <source>
        <dbReference type="SAM" id="Phobius"/>
    </source>
</evidence>
<feature type="transmembrane region" description="Helical" evidence="23">
    <location>
        <begin position="671"/>
        <end position="696"/>
    </location>
</feature>
<feature type="domain" description="Protein kinase" evidence="24">
    <location>
        <begin position="734"/>
        <end position="1011"/>
    </location>
</feature>
<keyword evidence="14" id="KW-0418">Kinase</keyword>
<gene>
    <name evidence="25" type="ORF">AQUCO_06100091v1</name>
</gene>
<dbReference type="GO" id="GO:0005524">
    <property type="term" value="F:ATP binding"/>
    <property type="evidence" value="ECO:0007669"/>
    <property type="project" value="UniProtKB-KW"/>
</dbReference>
<keyword evidence="10 23" id="KW-0812">Transmembrane</keyword>
<evidence type="ECO:0000256" key="13">
    <source>
        <dbReference type="ARBA" id="ARBA00022741"/>
    </source>
</evidence>
<evidence type="ECO:0000259" key="24">
    <source>
        <dbReference type="PROSITE" id="PS50011"/>
    </source>
</evidence>
<dbReference type="PROSITE" id="PS00108">
    <property type="entry name" value="PROTEIN_KINASE_ST"/>
    <property type="match status" value="1"/>
</dbReference>
<keyword evidence="8" id="KW-0433">Leucine-rich repeat</keyword>
<evidence type="ECO:0000256" key="21">
    <source>
        <dbReference type="ARBA" id="ARBA00048679"/>
    </source>
</evidence>
<reference evidence="25 26" key="1">
    <citation type="submission" date="2017-09" db="EMBL/GenBank/DDBJ databases">
        <title>WGS assembly of Aquilegia coerulea Goldsmith.</title>
        <authorList>
            <person name="Hodges S."/>
            <person name="Kramer E."/>
            <person name="Nordborg M."/>
            <person name="Tomkins J."/>
            <person name="Borevitz J."/>
            <person name="Derieg N."/>
            <person name="Yan J."/>
            <person name="Mihaltcheva S."/>
            <person name="Hayes R.D."/>
            <person name="Rokhsar D."/>
        </authorList>
    </citation>
    <scope>NUCLEOTIDE SEQUENCE [LARGE SCALE GENOMIC DNA]</scope>
    <source>
        <strain evidence="26">cv. Goldsmith</strain>
    </source>
</reference>
<dbReference type="InterPro" id="IPR008271">
    <property type="entry name" value="Ser/Thr_kinase_AS"/>
</dbReference>
<dbReference type="InterPro" id="IPR003591">
    <property type="entry name" value="Leu-rich_rpt_typical-subtyp"/>
</dbReference>
<dbReference type="EMBL" id="KZ305078">
    <property type="protein sequence ID" value="PIA29330.1"/>
    <property type="molecule type" value="Genomic_DNA"/>
</dbReference>
<dbReference type="Proteomes" id="UP000230069">
    <property type="component" value="Unassembled WGS sequence"/>
</dbReference>
<evidence type="ECO:0000256" key="1">
    <source>
        <dbReference type="ARBA" id="ARBA00004162"/>
    </source>
</evidence>
<keyword evidence="5" id="KW-1003">Cell membrane</keyword>
<evidence type="ECO:0000256" key="11">
    <source>
        <dbReference type="ARBA" id="ARBA00022729"/>
    </source>
</evidence>
<keyword evidence="6" id="KW-0723">Serine/threonine-protein kinase</keyword>
<evidence type="ECO:0000256" key="16">
    <source>
        <dbReference type="ARBA" id="ARBA00022989"/>
    </source>
</evidence>
<feature type="region of interest" description="Disordered" evidence="22">
    <location>
        <begin position="1069"/>
        <end position="1111"/>
    </location>
</feature>
<keyword evidence="18" id="KW-0675">Receptor</keyword>
<keyword evidence="11" id="KW-0732">Signal</keyword>